<feature type="region of interest" description="Disordered" evidence="1">
    <location>
        <begin position="220"/>
        <end position="257"/>
    </location>
</feature>
<accession>A0A2U1PLK1</accession>
<dbReference type="InterPro" id="IPR001878">
    <property type="entry name" value="Znf_CCHC"/>
</dbReference>
<name>A0A2U1PLK1_ARTAN</name>
<protein>
    <submittedName>
        <fullName evidence="3">Zinc finger, CCHC-type, Gag-polypeptide of LTR copia-type</fullName>
    </submittedName>
</protein>
<sequence>MAASSSSDETLFSMNTLLHMMTIKLTSSTYLLWRNHMLPIFTYQKLIGHIDGTSTAPPSTIVVDGKTVPNPAAVTWNEVDQRAVILLQSSFTEESAAEVLGLTTARQIWLSLEAAYSNASVERVHSLRDSLRQLTKGTLSVSDYCRRFNAICDQLSAIGHPVVEIDKLHWFLCGLGPSYETFSTAIRAIKPAPLFRDLVTQAESHELFLLSLHGTSTPPVAFQAQNSTSNSSHGRGRSFSSRGTGSRGRGRGQNRRLPHCQLCRTNGHYASACPSLATYATQAYTTDESLAKAFHAQCHVTTNSPDWHVDSGATDHMTSSCDSLNHAVPYKGNANVLFGNGKTLPITHKGSSIISNNISLRNVLVIPNLTKKLLSLTTFLQDTPPILDSSSNPPQCPTDPTSSTSEPSICTLCRPSPTFHSAPGSPVSDPSPAQHSSPPNDATSLSAIGHPVVEIDKLHWFLCGLGPSYETFSTAIRATKPAPLFRDLVTQAESHELFLLSLHGTSTPPVAFQAQNSTSNSSHGRGRSFSSRGTGSRGRGRGQNRRPPHCQLCRTNGHYASACPSLATYATQASTTDESLAKTFHAQCHLTTFLQDTPPILDSSSNPPQCPTDPTSSTSEPSICTLCRPSPTFHSAPGSPVSDPSPAQHSSPPNDATSFLSNHPLPPQHIG</sequence>
<dbReference type="SMART" id="SM00343">
    <property type="entry name" value="ZnF_C2HC"/>
    <property type="match status" value="2"/>
</dbReference>
<comment type="caution">
    <text evidence="3">The sequence shown here is derived from an EMBL/GenBank/DDBJ whole genome shotgun (WGS) entry which is preliminary data.</text>
</comment>
<feature type="compositionally biased region" description="Low complexity" evidence="1">
    <location>
        <begin position="519"/>
        <end position="534"/>
    </location>
</feature>
<reference evidence="3 4" key="1">
    <citation type="journal article" date="2018" name="Mol. Plant">
        <title>The genome of Artemisia annua provides insight into the evolution of Asteraceae family and artemisinin biosynthesis.</title>
        <authorList>
            <person name="Shen Q."/>
            <person name="Zhang L."/>
            <person name="Liao Z."/>
            <person name="Wang S."/>
            <person name="Yan T."/>
            <person name="Shi P."/>
            <person name="Liu M."/>
            <person name="Fu X."/>
            <person name="Pan Q."/>
            <person name="Wang Y."/>
            <person name="Lv Z."/>
            <person name="Lu X."/>
            <person name="Zhang F."/>
            <person name="Jiang W."/>
            <person name="Ma Y."/>
            <person name="Chen M."/>
            <person name="Hao X."/>
            <person name="Li L."/>
            <person name="Tang Y."/>
            <person name="Lv G."/>
            <person name="Zhou Y."/>
            <person name="Sun X."/>
            <person name="Brodelius P.E."/>
            <person name="Rose J.K.C."/>
            <person name="Tang K."/>
        </authorList>
    </citation>
    <scope>NUCLEOTIDE SEQUENCE [LARGE SCALE GENOMIC DNA]</scope>
    <source>
        <strain evidence="4">cv. Huhao1</strain>
        <tissue evidence="3">Leaf</tissue>
    </source>
</reference>
<feature type="compositionally biased region" description="Polar residues" evidence="1">
    <location>
        <begin position="645"/>
        <end position="661"/>
    </location>
</feature>
<feature type="domain" description="CCHC-type" evidence="2">
    <location>
        <begin position="259"/>
        <end position="275"/>
    </location>
</feature>
<dbReference type="Pfam" id="PF14223">
    <property type="entry name" value="Retrotran_gag_2"/>
    <property type="match status" value="1"/>
</dbReference>
<feature type="compositionally biased region" description="Basic residues" evidence="1">
    <location>
        <begin position="248"/>
        <end position="257"/>
    </location>
</feature>
<feature type="region of interest" description="Disordered" evidence="1">
    <location>
        <begin position="384"/>
        <end position="408"/>
    </location>
</feature>
<dbReference type="PANTHER" id="PTHR47481:SF3">
    <property type="entry name" value="GAG-POLYPEPTIDE OF LTR COPIA-TYPE-RELATED"/>
    <property type="match status" value="1"/>
</dbReference>
<feature type="region of interest" description="Disordered" evidence="1">
    <location>
        <begin position="420"/>
        <end position="445"/>
    </location>
</feature>
<feature type="compositionally biased region" description="Low complexity" evidence="1">
    <location>
        <begin position="612"/>
        <end position="622"/>
    </location>
</feature>
<organism evidence="3 4">
    <name type="scientific">Artemisia annua</name>
    <name type="common">Sweet wormwood</name>
    <dbReference type="NCBI Taxonomy" id="35608"/>
    <lineage>
        <taxon>Eukaryota</taxon>
        <taxon>Viridiplantae</taxon>
        <taxon>Streptophyta</taxon>
        <taxon>Embryophyta</taxon>
        <taxon>Tracheophyta</taxon>
        <taxon>Spermatophyta</taxon>
        <taxon>Magnoliopsida</taxon>
        <taxon>eudicotyledons</taxon>
        <taxon>Gunneridae</taxon>
        <taxon>Pentapetalae</taxon>
        <taxon>asterids</taxon>
        <taxon>campanulids</taxon>
        <taxon>Asterales</taxon>
        <taxon>Asteraceae</taxon>
        <taxon>Asteroideae</taxon>
        <taxon>Anthemideae</taxon>
        <taxon>Artemisiinae</taxon>
        <taxon>Artemisia</taxon>
    </lineage>
</organism>
<keyword evidence="4" id="KW-1185">Reference proteome</keyword>
<feature type="compositionally biased region" description="Polar residues" evidence="1">
    <location>
        <begin position="431"/>
        <end position="445"/>
    </location>
</feature>
<gene>
    <name evidence="3" type="ORF">CTI12_AA138980</name>
</gene>
<dbReference type="InterPro" id="IPR054722">
    <property type="entry name" value="PolX-like_BBD"/>
</dbReference>
<feature type="compositionally biased region" description="Low complexity" evidence="1">
    <location>
        <begin position="229"/>
        <end position="244"/>
    </location>
</feature>
<proteinExistence type="predicted"/>
<dbReference type="Pfam" id="PF22936">
    <property type="entry name" value="Pol_BBD"/>
    <property type="match status" value="1"/>
</dbReference>
<feature type="compositionally biased region" description="Basic residues" evidence="1">
    <location>
        <begin position="538"/>
        <end position="548"/>
    </location>
</feature>
<feature type="compositionally biased region" description="Low complexity" evidence="1">
    <location>
        <begin position="398"/>
        <end position="408"/>
    </location>
</feature>
<dbReference type="PANTHER" id="PTHR47481">
    <property type="match status" value="1"/>
</dbReference>
<feature type="region of interest" description="Disordered" evidence="1">
    <location>
        <begin position="598"/>
        <end position="671"/>
    </location>
</feature>
<dbReference type="OrthoDB" id="1845088at2759"/>
<evidence type="ECO:0000256" key="1">
    <source>
        <dbReference type="SAM" id="MobiDB-lite"/>
    </source>
</evidence>
<dbReference type="Proteomes" id="UP000245207">
    <property type="component" value="Unassembled WGS sequence"/>
</dbReference>
<dbReference type="SUPFAM" id="SSF57756">
    <property type="entry name" value="Retrovirus zinc finger-like domains"/>
    <property type="match status" value="2"/>
</dbReference>
<dbReference type="EMBL" id="PKPP01001001">
    <property type="protein sequence ID" value="PWA86592.1"/>
    <property type="molecule type" value="Genomic_DNA"/>
</dbReference>
<dbReference type="STRING" id="35608.A0A2U1PLK1"/>
<dbReference type="GO" id="GO:0003676">
    <property type="term" value="F:nucleic acid binding"/>
    <property type="evidence" value="ECO:0007669"/>
    <property type="project" value="InterPro"/>
</dbReference>
<feature type="region of interest" description="Disordered" evidence="1">
    <location>
        <begin position="510"/>
        <end position="550"/>
    </location>
</feature>
<evidence type="ECO:0000259" key="2">
    <source>
        <dbReference type="SMART" id="SM00343"/>
    </source>
</evidence>
<dbReference type="GO" id="GO:0008270">
    <property type="term" value="F:zinc ion binding"/>
    <property type="evidence" value="ECO:0007669"/>
    <property type="project" value="InterPro"/>
</dbReference>
<evidence type="ECO:0000313" key="3">
    <source>
        <dbReference type="EMBL" id="PWA86592.1"/>
    </source>
</evidence>
<dbReference type="InterPro" id="IPR036875">
    <property type="entry name" value="Znf_CCHC_sf"/>
</dbReference>
<evidence type="ECO:0000313" key="4">
    <source>
        <dbReference type="Proteomes" id="UP000245207"/>
    </source>
</evidence>
<feature type="domain" description="CCHC-type" evidence="2">
    <location>
        <begin position="549"/>
        <end position="565"/>
    </location>
</feature>
<dbReference type="AlphaFoldDB" id="A0A2U1PLK1"/>